<reference evidence="2" key="1">
    <citation type="submission" date="2015-03" db="EMBL/GenBank/DDBJ databases">
        <authorList>
            <person name="Urmite Genomes"/>
        </authorList>
    </citation>
    <scope>NUCLEOTIDE SEQUENCE [LARGE SCALE GENOMIC DNA]</scope>
    <source>
        <strain evidence="2">CSUR P1344</strain>
    </source>
</reference>
<accession>A0A0U1D985</accession>
<protein>
    <submittedName>
        <fullName evidence="1">Uncharacterized protein</fullName>
    </submittedName>
</protein>
<evidence type="ECO:0000313" key="1">
    <source>
        <dbReference type="EMBL" id="CQD10664.1"/>
    </source>
</evidence>
<keyword evidence="2" id="KW-1185">Reference proteome</keyword>
<evidence type="ECO:0000313" key="2">
    <source>
        <dbReference type="Proteomes" id="UP000199601"/>
    </source>
</evidence>
<dbReference type="Proteomes" id="UP000199601">
    <property type="component" value="Unassembled WGS sequence"/>
</dbReference>
<name>A0A0U1D985_9MYCO</name>
<sequence length="75" mass="8484">MTDYAVKAATTLLYKTIPDAVEDNPAADPLTIARKIVDRQTSDECRVLLEQLVSHRVRTCQQARSHARHQLSNHD</sequence>
<dbReference type="AlphaFoldDB" id="A0A0U1D985"/>
<dbReference type="RefSeq" id="WP_090420429.1">
    <property type="nucleotide sequence ID" value="NZ_CTEC01000001.1"/>
</dbReference>
<organism evidence="1 2">
    <name type="scientific">Mycobacterium europaeum</name>
    <dbReference type="NCBI Taxonomy" id="761804"/>
    <lineage>
        <taxon>Bacteria</taxon>
        <taxon>Bacillati</taxon>
        <taxon>Actinomycetota</taxon>
        <taxon>Actinomycetes</taxon>
        <taxon>Mycobacteriales</taxon>
        <taxon>Mycobacteriaceae</taxon>
        <taxon>Mycobacterium</taxon>
        <taxon>Mycobacterium simiae complex</taxon>
    </lineage>
</organism>
<gene>
    <name evidence="1" type="ORF">BN000_02204</name>
</gene>
<proteinExistence type="predicted"/>
<dbReference type="EMBL" id="CTEC01000001">
    <property type="protein sequence ID" value="CQD10664.1"/>
    <property type="molecule type" value="Genomic_DNA"/>
</dbReference>